<feature type="transmembrane region" description="Helical" evidence="9">
    <location>
        <begin position="58"/>
        <end position="78"/>
    </location>
</feature>
<dbReference type="Pfam" id="PF02028">
    <property type="entry name" value="BCCT"/>
    <property type="match status" value="1"/>
</dbReference>
<feature type="transmembrane region" description="Helical" evidence="9">
    <location>
        <begin position="239"/>
        <end position="257"/>
    </location>
</feature>
<keyword evidence="6 9" id="KW-1133">Transmembrane helix</keyword>
<feature type="transmembrane region" description="Helical" evidence="9">
    <location>
        <begin position="98"/>
        <end position="119"/>
    </location>
</feature>
<evidence type="ECO:0000256" key="9">
    <source>
        <dbReference type="SAM" id="Phobius"/>
    </source>
</evidence>
<evidence type="ECO:0000256" key="7">
    <source>
        <dbReference type="ARBA" id="ARBA00023136"/>
    </source>
</evidence>
<gene>
    <name evidence="10" type="primary">betT</name>
    <name evidence="10" type="ORF">ACFPET_04770</name>
</gene>
<keyword evidence="11" id="KW-1185">Reference proteome</keyword>
<dbReference type="EMBL" id="JBHSDK010000005">
    <property type="protein sequence ID" value="MFC4334509.1"/>
    <property type="molecule type" value="Genomic_DNA"/>
</dbReference>
<dbReference type="PANTHER" id="PTHR30047:SF7">
    <property type="entry name" value="HIGH-AFFINITY CHOLINE TRANSPORT PROTEIN"/>
    <property type="match status" value="1"/>
</dbReference>
<evidence type="ECO:0000256" key="4">
    <source>
        <dbReference type="ARBA" id="ARBA00022475"/>
    </source>
</evidence>
<comment type="similarity">
    <text evidence="2">Belongs to the BCCT transporter (TC 2.A.15) family.</text>
</comment>
<dbReference type="NCBIfam" id="TIGR00842">
    <property type="entry name" value="bcct"/>
    <property type="match status" value="1"/>
</dbReference>
<keyword evidence="7 9" id="KW-0472">Membrane</keyword>
<protein>
    <submittedName>
        <fullName evidence="10">Choline BCCT transporter BetT</fullName>
    </submittedName>
</protein>
<reference evidence="11" key="1">
    <citation type="journal article" date="2019" name="Int. J. Syst. Evol. Microbiol.">
        <title>The Global Catalogue of Microorganisms (GCM) 10K type strain sequencing project: providing services to taxonomists for standard genome sequencing and annotation.</title>
        <authorList>
            <consortium name="The Broad Institute Genomics Platform"/>
            <consortium name="The Broad Institute Genome Sequencing Center for Infectious Disease"/>
            <person name="Wu L."/>
            <person name="Ma J."/>
        </authorList>
    </citation>
    <scope>NUCLEOTIDE SEQUENCE [LARGE SCALE GENOMIC DNA]</scope>
    <source>
        <strain evidence="11">IBRC-M 10908</strain>
    </source>
</reference>
<dbReference type="InterPro" id="IPR000060">
    <property type="entry name" value="BCCT_transptr"/>
</dbReference>
<dbReference type="NCBIfam" id="NF007399">
    <property type="entry name" value="PRK09928.1"/>
    <property type="match status" value="1"/>
</dbReference>
<proteinExistence type="inferred from homology"/>
<evidence type="ECO:0000256" key="5">
    <source>
        <dbReference type="ARBA" id="ARBA00022692"/>
    </source>
</evidence>
<feature type="transmembrane region" description="Helical" evidence="9">
    <location>
        <begin position="413"/>
        <end position="437"/>
    </location>
</feature>
<feature type="transmembrane region" description="Helical" evidence="9">
    <location>
        <begin position="147"/>
        <end position="170"/>
    </location>
</feature>
<feature type="transmembrane region" description="Helical" evidence="9">
    <location>
        <begin position="197"/>
        <end position="219"/>
    </location>
</feature>
<feature type="transmembrane region" description="Helical" evidence="9">
    <location>
        <begin position="21"/>
        <end position="38"/>
    </location>
</feature>
<comment type="subcellular location">
    <subcellularLocation>
        <location evidence="1">Cell membrane</location>
        <topology evidence="1">Multi-pass membrane protein</topology>
    </subcellularLocation>
</comment>
<keyword evidence="5 9" id="KW-0812">Transmembrane</keyword>
<feature type="region of interest" description="Disordered" evidence="8">
    <location>
        <begin position="673"/>
        <end position="706"/>
    </location>
</feature>
<dbReference type="PROSITE" id="PS01303">
    <property type="entry name" value="BCCT"/>
    <property type="match status" value="1"/>
</dbReference>
<keyword evidence="3" id="KW-0813">Transport</keyword>
<feature type="transmembrane region" description="Helical" evidence="9">
    <location>
        <begin position="355"/>
        <end position="374"/>
    </location>
</feature>
<evidence type="ECO:0000256" key="3">
    <source>
        <dbReference type="ARBA" id="ARBA00022448"/>
    </source>
</evidence>
<accession>A0ABV8TUR1</accession>
<evidence type="ECO:0000313" key="10">
    <source>
        <dbReference type="EMBL" id="MFC4334509.1"/>
    </source>
</evidence>
<evidence type="ECO:0000256" key="2">
    <source>
        <dbReference type="ARBA" id="ARBA00005658"/>
    </source>
</evidence>
<evidence type="ECO:0000256" key="1">
    <source>
        <dbReference type="ARBA" id="ARBA00004651"/>
    </source>
</evidence>
<dbReference type="PANTHER" id="PTHR30047">
    <property type="entry name" value="HIGH-AFFINITY CHOLINE TRANSPORT PROTEIN-RELATED"/>
    <property type="match status" value="1"/>
</dbReference>
<evidence type="ECO:0000313" key="11">
    <source>
        <dbReference type="Proteomes" id="UP001595823"/>
    </source>
</evidence>
<feature type="transmembrane region" description="Helical" evidence="9">
    <location>
        <begin position="457"/>
        <end position="476"/>
    </location>
</feature>
<feature type="transmembrane region" description="Helical" evidence="9">
    <location>
        <begin position="323"/>
        <end position="343"/>
    </location>
</feature>
<evidence type="ECO:0000256" key="6">
    <source>
        <dbReference type="ARBA" id="ARBA00022989"/>
    </source>
</evidence>
<name>A0ABV8TUR1_9ACTN</name>
<comment type="caution">
    <text evidence="10">The sequence shown here is derived from an EMBL/GenBank/DDBJ whole genome shotgun (WGS) entry which is preliminary data.</text>
</comment>
<dbReference type="Proteomes" id="UP001595823">
    <property type="component" value="Unassembled WGS sequence"/>
</dbReference>
<evidence type="ECO:0000256" key="8">
    <source>
        <dbReference type="SAM" id="MobiDB-lite"/>
    </source>
</evidence>
<feature type="transmembrane region" description="Helical" evidence="9">
    <location>
        <begin position="482"/>
        <end position="502"/>
    </location>
</feature>
<organism evidence="10 11">
    <name type="scientific">Salininema proteolyticum</name>
    <dbReference type="NCBI Taxonomy" id="1607685"/>
    <lineage>
        <taxon>Bacteria</taxon>
        <taxon>Bacillati</taxon>
        <taxon>Actinomycetota</taxon>
        <taxon>Actinomycetes</taxon>
        <taxon>Glycomycetales</taxon>
        <taxon>Glycomycetaceae</taxon>
        <taxon>Salininema</taxon>
    </lineage>
</organism>
<feature type="transmembrane region" description="Helical" evidence="9">
    <location>
        <begin position="269"/>
        <end position="286"/>
    </location>
</feature>
<dbReference type="RefSeq" id="WP_380618285.1">
    <property type="nucleotide sequence ID" value="NZ_JBHSDK010000005.1"/>
</dbReference>
<dbReference type="InterPro" id="IPR018093">
    <property type="entry name" value="BCCT_CS"/>
</dbReference>
<sequence>MPEEPNDTATRPSRTPVKHTVFWGSAIALVAFSVWAIAARGQAEYAIGEMVGWVSHYFGWYYILTGTLVFAFVIILAFSKYGKVKLGPDHSKPDFSVFAWAAMLFAAGIGVDLMFYSVAEPVTQYLAPPTGDAETVEAARQSIVWTLFHYGLTGWAMYTLMGIALAYFSFRHGLSLTIRSALYPIFGKRVEGAVGDAVDIAAVLGTVFGVAVSLGIGVVQLNFGLHHLFGLPQNETMQIALIAVAVLMSTASAVAGIDKGIRRLSELNVILAIGLVVYMMVVQGPIDALNKLVLNVGDYATRFATMTLDTMGYNSGADEWMNAWTLFFWAWWIAWAPFVGLFLAKISRGRTIRQFVGAAMIVPFIFTLLFLSVFGNAALNRVRGGDAAFGETTMATPEQGFYTLLSQYPGATFVAGLATFVGLLFYVTSADSGAIVLGNFTSKLSDPTKDASKWMRVFWSVVLGLLTIAMLWVNGVTALQNATVVMGLPFSFVLYLVAYGLWKALRVETYRAEAKKASLHAFLSERSTEAKGPERSWRSRIGRAMSCPSRKQVERYIETTALPAFESVSKELEGQGVEVALHRVDLEDGSPYLELQVGMGTEQYFTYALLGEAAQKPSFAARTVSESDEYWRLTVQLSEGHMDYDVMGYTSTQLISDVLDHYENHLEFLRLSREAPGSSPIPQDNSGFGEPDLPGQAEARDDETVS</sequence>
<keyword evidence="4" id="KW-1003">Cell membrane</keyword>